<evidence type="ECO:0000256" key="3">
    <source>
        <dbReference type="ARBA" id="ARBA00022840"/>
    </source>
</evidence>
<comment type="caution">
    <text evidence="5">The sequence shown here is derived from an EMBL/GenBank/DDBJ whole genome shotgun (WGS) entry which is preliminary data.</text>
</comment>
<dbReference type="RefSeq" id="WP_324696763.1">
    <property type="nucleotide sequence ID" value="NZ_JPYA02000001.1"/>
</dbReference>
<reference evidence="5 6" key="1">
    <citation type="journal article" date="2014" name="Genome Announc.">
        <title>Draft Genome Sequence of Geobacillus icigianus Strain G1w1T Isolated from Hot Springs in the Valley of Geysers, Kamchatka (Russian Federation).</title>
        <authorList>
            <person name="Bryanskaya A.V."/>
            <person name="Rozanov A.S."/>
            <person name="Logacheva M.D."/>
            <person name="Kotenko A.V."/>
            <person name="Peltek S.E."/>
        </authorList>
    </citation>
    <scope>NUCLEOTIDE SEQUENCE [LARGE SCALE GENOMIC DNA]</scope>
    <source>
        <strain evidence="5 6">G1w1</strain>
    </source>
</reference>
<dbReference type="PANTHER" id="PTHR42939">
    <property type="entry name" value="ABC TRANSPORTER ATP-BINDING PROTEIN ALBC-RELATED"/>
    <property type="match status" value="1"/>
</dbReference>
<dbReference type="SMART" id="SM00382">
    <property type="entry name" value="AAA"/>
    <property type="match status" value="1"/>
</dbReference>
<protein>
    <submittedName>
        <fullName evidence="5">ABC transporter ATP-binding protein YxlF</fullName>
        <ecNumber evidence="5">3.6.3.-</ecNumber>
    </submittedName>
</protein>
<dbReference type="GO" id="GO:0005524">
    <property type="term" value="F:ATP binding"/>
    <property type="evidence" value="ECO:0007669"/>
    <property type="project" value="UniProtKB-KW"/>
</dbReference>
<dbReference type="Gene3D" id="3.40.50.300">
    <property type="entry name" value="P-loop containing nucleotide triphosphate hydrolases"/>
    <property type="match status" value="1"/>
</dbReference>
<dbReference type="Proteomes" id="UP000029267">
    <property type="component" value="Unassembled WGS sequence"/>
</dbReference>
<evidence type="ECO:0000256" key="1">
    <source>
        <dbReference type="ARBA" id="ARBA00022448"/>
    </source>
</evidence>
<dbReference type="InterPro" id="IPR017871">
    <property type="entry name" value="ABC_transporter-like_CS"/>
</dbReference>
<keyword evidence="5" id="KW-0378">Hydrolase</keyword>
<keyword evidence="2" id="KW-0547">Nucleotide-binding</keyword>
<dbReference type="SUPFAM" id="SSF52540">
    <property type="entry name" value="P-loop containing nucleoside triphosphate hydrolases"/>
    <property type="match status" value="1"/>
</dbReference>
<organism evidence="5 6">
    <name type="scientific">Geobacillus icigianus</name>
    <dbReference type="NCBI Taxonomy" id="1430331"/>
    <lineage>
        <taxon>Bacteria</taxon>
        <taxon>Bacillati</taxon>
        <taxon>Bacillota</taxon>
        <taxon>Bacilli</taxon>
        <taxon>Bacillales</taxon>
        <taxon>Anoxybacillaceae</taxon>
        <taxon>Geobacillus</taxon>
    </lineage>
</organism>
<feature type="domain" description="ABC transporter" evidence="4">
    <location>
        <begin position="2"/>
        <end position="234"/>
    </location>
</feature>
<dbReference type="InterPro" id="IPR003439">
    <property type="entry name" value="ABC_transporter-like_ATP-bd"/>
</dbReference>
<dbReference type="InterPro" id="IPR003593">
    <property type="entry name" value="AAA+_ATPase"/>
</dbReference>
<sequence length="248" mass="28281">MLKIESLTKEMNSKIILHSISFKILPGDIVALVGPNGAGKTTIIKSILGLLNPSSGEISIDGYSISKERKKYIEQVAYVPDNQFFYEELTGRQFLSFTRELRGKDEQKGMSNEKIEQLIELLEMKEFIDQEIHTYSLGMKKKLSLLISLISNPKYLIMDEPFNGLDPITTYSIKAFLKEFAEKKGAVLISTHLLNDVERFCTHIAIINKGNLILFDSLKNIRQKYNNKDLESLFINQIQENERTVNNG</sequence>
<evidence type="ECO:0000259" key="4">
    <source>
        <dbReference type="PROSITE" id="PS50893"/>
    </source>
</evidence>
<accession>A0ABU6BB43</accession>
<dbReference type="PROSITE" id="PS00211">
    <property type="entry name" value="ABC_TRANSPORTER_1"/>
    <property type="match status" value="1"/>
</dbReference>
<dbReference type="InterPro" id="IPR027417">
    <property type="entry name" value="P-loop_NTPase"/>
</dbReference>
<evidence type="ECO:0000313" key="6">
    <source>
        <dbReference type="Proteomes" id="UP000029267"/>
    </source>
</evidence>
<keyword evidence="3 5" id="KW-0067">ATP-binding</keyword>
<proteinExistence type="predicted"/>
<name>A0ABU6BB43_9BACL</name>
<dbReference type="CDD" id="cd03230">
    <property type="entry name" value="ABC_DR_subfamily_A"/>
    <property type="match status" value="1"/>
</dbReference>
<evidence type="ECO:0000313" key="5">
    <source>
        <dbReference type="EMBL" id="MEB3749167.1"/>
    </source>
</evidence>
<dbReference type="EC" id="3.6.3.-" evidence="5"/>
<gene>
    <name evidence="5" type="ORF">EP10_000006</name>
</gene>
<dbReference type="InterPro" id="IPR051782">
    <property type="entry name" value="ABC_Transporter_VariousFunc"/>
</dbReference>
<keyword evidence="6" id="KW-1185">Reference proteome</keyword>
<keyword evidence="1" id="KW-0813">Transport</keyword>
<dbReference type="Pfam" id="PF00005">
    <property type="entry name" value="ABC_tran"/>
    <property type="match status" value="1"/>
</dbReference>
<dbReference type="PANTHER" id="PTHR42939:SF1">
    <property type="entry name" value="ABC TRANSPORTER ATP-BINDING PROTEIN ALBC-RELATED"/>
    <property type="match status" value="1"/>
</dbReference>
<dbReference type="EMBL" id="JPYA02000001">
    <property type="protein sequence ID" value="MEB3749167.1"/>
    <property type="molecule type" value="Genomic_DNA"/>
</dbReference>
<evidence type="ECO:0000256" key="2">
    <source>
        <dbReference type="ARBA" id="ARBA00022741"/>
    </source>
</evidence>
<dbReference type="GO" id="GO:0016787">
    <property type="term" value="F:hydrolase activity"/>
    <property type="evidence" value="ECO:0007669"/>
    <property type="project" value="UniProtKB-KW"/>
</dbReference>
<dbReference type="PROSITE" id="PS50893">
    <property type="entry name" value="ABC_TRANSPORTER_2"/>
    <property type="match status" value="1"/>
</dbReference>